<feature type="transmembrane region" description="Helical" evidence="1">
    <location>
        <begin position="378"/>
        <end position="395"/>
    </location>
</feature>
<feature type="transmembrane region" description="Helical" evidence="1">
    <location>
        <begin position="12"/>
        <end position="34"/>
    </location>
</feature>
<feature type="transmembrane region" description="Helical" evidence="1">
    <location>
        <begin position="46"/>
        <end position="68"/>
    </location>
</feature>
<name>A0A1X7N0M1_9HYPH</name>
<evidence type="ECO:0000256" key="1">
    <source>
        <dbReference type="SAM" id="Phobius"/>
    </source>
</evidence>
<dbReference type="EMBL" id="FXBL01000004">
    <property type="protein sequence ID" value="SMH30338.1"/>
    <property type="molecule type" value="Genomic_DNA"/>
</dbReference>
<feature type="transmembrane region" description="Helical" evidence="1">
    <location>
        <begin position="320"/>
        <end position="339"/>
    </location>
</feature>
<dbReference type="RefSeq" id="WP_085463165.1">
    <property type="nucleotide sequence ID" value="NZ_FXBL01000004.1"/>
</dbReference>
<keyword evidence="1" id="KW-1133">Transmembrane helix</keyword>
<keyword evidence="1" id="KW-0812">Transmembrane</keyword>
<keyword evidence="3" id="KW-1185">Reference proteome</keyword>
<feature type="transmembrane region" description="Helical" evidence="1">
    <location>
        <begin position="255"/>
        <end position="272"/>
    </location>
</feature>
<feature type="transmembrane region" description="Helical" evidence="1">
    <location>
        <begin position="80"/>
        <end position="101"/>
    </location>
</feature>
<feature type="transmembrane region" description="Helical" evidence="1">
    <location>
        <begin position="191"/>
        <end position="215"/>
    </location>
</feature>
<feature type="transmembrane region" description="Helical" evidence="1">
    <location>
        <begin position="401"/>
        <end position="420"/>
    </location>
</feature>
<evidence type="ECO:0000313" key="2">
    <source>
        <dbReference type="EMBL" id="SMH30338.1"/>
    </source>
</evidence>
<dbReference type="Proteomes" id="UP000193083">
    <property type="component" value="Unassembled WGS sequence"/>
</dbReference>
<protein>
    <submittedName>
        <fullName evidence="2">Uncharacterized protein</fullName>
    </submittedName>
</protein>
<feature type="transmembrane region" description="Helical" evidence="1">
    <location>
        <begin position="293"/>
        <end position="314"/>
    </location>
</feature>
<reference evidence="2 3" key="1">
    <citation type="submission" date="2017-04" db="EMBL/GenBank/DDBJ databases">
        <authorList>
            <person name="Afonso C.L."/>
            <person name="Miller P.J."/>
            <person name="Scott M.A."/>
            <person name="Spackman E."/>
            <person name="Goraichik I."/>
            <person name="Dimitrov K.M."/>
            <person name="Suarez D.L."/>
            <person name="Swayne D.E."/>
        </authorList>
    </citation>
    <scope>NUCLEOTIDE SEQUENCE [LARGE SCALE GENOMIC DNA]</scope>
    <source>
        <strain evidence="2 3">B5P</strain>
    </source>
</reference>
<feature type="transmembrane region" description="Helical" evidence="1">
    <location>
        <begin position="227"/>
        <end position="249"/>
    </location>
</feature>
<gene>
    <name evidence="2" type="ORF">SAMN02982922_1035</name>
</gene>
<dbReference type="AlphaFoldDB" id="A0A1X7N0M1"/>
<feature type="transmembrane region" description="Helical" evidence="1">
    <location>
        <begin position="146"/>
        <end position="171"/>
    </location>
</feature>
<evidence type="ECO:0000313" key="3">
    <source>
        <dbReference type="Proteomes" id="UP000193083"/>
    </source>
</evidence>
<sequence>MTGASLSRWTMAYFAAALMSLLAAEALMAAGYGYPAAGLRDPGTLVVVHLVTIGWLSLLMCGALFQFVPVLVNRSLAANWLALPALLFVVVGLVSLLSGFLAMDGLLQTPAPFLPIGGLLLCLGFAMAVAAIGMTIARSRPLPLPAAFVAAGLAGLLAAAALGFVFTQVLGGTLSAPALVDVAAQGMPVHAAAGLGGWLAMCAVGVSYRLFPMFLLSPDPQGNGTRVAFLLSAGAMATAVGGGVAALLAGWSVPGVLLVAGLAAAGAAALYGRDVVNFYRGRRRRALELNMQTAVFAFASLGLAVVLAAPLAALAGAERAIAASVYLVGLGWLSGLGLAKLYKIVPFMTWLECYGPVLGRAPTPRVQDLVSEAAARPWFLLYFASVGAGTAALAVGNAAGFQIAAFGTLAASAGIVFHLVRARMLSDVAASQRFPEGALRPSLLYSSAPGGR</sequence>
<proteinExistence type="predicted"/>
<accession>A0A1X7N0M1</accession>
<organism evidence="2 3">
    <name type="scientific">Mesorhizobium australicum</name>
    <dbReference type="NCBI Taxonomy" id="536018"/>
    <lineage>
        <taxon>Bacteria</taxon>
        <taxon>Pseudomonadati</taxon>
        <taxon>Pseudomonadota</taxon>
        <taxon>Alphaproteobacteria</taxon>
        <taxon>Hyphomicrobiales</taxon>
        <taxon>Phyllobacteriaceae</taxon>
        <taxon>Mesorhizobium</taxon>
    </lineage>
</organism>
<dbReference type="OrthoDB" id="5245199at2"/>
<feature type="transmembrane region" description="Helical" evidence="1">
    <location>
        <begin position="113"/>
        <end position="134"/>
    </location>
</feature>
<keyword evidence="1" id="KW-0472">Membrane</keyword>